<dbReference type="GO" id="GO:0005886">
    <property type="term" value="C:plasma membrane"/>
    <property type="evidence" value="ECO:0007669"/>
    <property type="project" value="TreeGrafter"/>
</dbReference>
<evidence type="ECO:0000256" key="3">
    <source>
        <dbReference type="ARBA" id="ARBA00022989"/>
    </source>
</evidence>
<name>A0A1S2LTB9_9BACI</name>
<evidence type="ECO:0000256" key="2">
    <source>
        <dbReference type="ARBA" id="ARBA00022692"/>
    </source>
</evidence>
<dbReference type="InterPro" id="IPR004481">
    <property type="entry name" value="K/Na/Ca-exchanger"/>
</dbReference>
<comment type="caution">
    <text evidence="7">The sequence shown here is derived from an EMBL/GenBank/DDBJ whole genome shotgun (WGS) entry which is preliminary data.</text>
</comment>
<feature type="transmembrane region" description="Helical" evidence="5">
    <location>
        <begin position="101"/>
        <end position="120"/>
    </location>
</feature>
<protein>
    <submittedName>
        <fullName evidence="7">Cation transporter</fullName>
    </submittedName>
</protein>
<dbReference type="InterPro" id="IPR044880">
    <property type="entry name" value="NCX_ion-bd_dom_sf"/>
</dbReference>
<keyword evidence="4 5" id="KW-0472">Membrane</keyword>
<comment type="subcellular location">
    <subcellularLocation>
        <location evidence="1">Membrane</location>
        <topology evidence="1">Multi-pass membrane protein</topology>
    </subcellularLocation>
</comment>
<feature type="transmembrane region" description="Helical" evidence="5">
    <location>
        <begin position="126"/>
        <end position="149"/>
    </location>
</feature>
<evidence type="ECO:0000256" key="1">
    <source>
        <dbReference type="ARBA" id="ARBA00004141"/>
    </source>
</evidence>
<dbReference type="GO" id="GO:0008273">
    <property type="term" value="F:calcium, potassium:sodium antiporter activity"/>
    <property type="evidence" value="ECO:0007669"/>
    <property type="project" value="TreeGrafter"/>
</dbReference>
<dbReference type="Proteomes" id="UP000180098">
    <property type="component" value="Unassembled WGS sequence"/>
</dbReference>
<feature type="domain" description="Sodium/calcium exchanger membrane region" evidence="6">
    <location>
        <begin position="185"/>
        <end position="326"/>
    </location>
</feature>
<evidence type="ECO:0000313" key="7">
    <source>
        <dbReference type="EMBL" id="OIJ15789.1"/>
    </source>
</evidence>
<sequence length="332" mass="36335">MLFLIFIVIAAVTIFAAMKLSTYADIISVKTAVGGMLIGSMLLAGATSLPEITTSYTSIALGNPDLAVGNILGSNLFNLLILACLDLYFRKDQFFKKIWMQHRYTAGIGFALMLIILFSLQTPLMFMILGIGLDTFLILTGYIVGMILLSKVKQTAKNNENDIDDQNSREVPLPSLTAKQALKRFIVAAIFILVTGSLLTFVGDRIAVVTGLGASFVGSFLLAASTSLPEAVACFVACRLRNFNLAIGSILGSNLFNILILCGTDIFYRTGPLLLHVDPVHELTASLVIFLYVVTFYLLIRIKAKTPIRYSIPSLIIVFSYIVTSYYIFIYS</sequence>
<feature type="transmembrane region" description="Helical" evidence="5">
    <location>
        <begin position="245"/>
        <end position="268"/>
    </location>
</feature>
<evidence type="ECO:0000256" key="5">
    <source>
        <dbReference type="SAM" id="Phobius"/>
    </source>
</evidence>
<dbReference type="RefSeq" id="WP_071311714.1">
    <property type="nucleotide sequence ID" value="NZ_MLQQ01000001.1"/>
</dbReference>
<evidence type="ECO:0000256" key="4">
    <source>
        <dbReference type="ARBA" id="ARBA00023136"/>
    </source>
</evidence>
<feature type="transmembrane region" description="Helical" evidence="5">
    <location>
        <begin position="312"/>
        <end position="330"/>
    </location>
</feature>
<feature type="domain" description="Sodium/calcium exchanger membrane region" evidence="6">
    <location>
        <begin position="2"/>
        <end position="120"/>
    </location>
</feature>
<dbReference type="OrthoDB" id="9794225at2"/>
<dbReference type="Gene3D" id="1.20.1420.30">
    <property type="entry name" value="NCX, central ion-binding region"/>
    <property type="match status" value="1"/>
</dbReference>
<keyword evidence="8" id="KW-1185">Reference proteome</keyword>
<dbReference type="GO" id="GO:0006874">
    <property type="term" value="P:intracellular calcium ion homeostasis"/>
    <property type="evidence" value="ECO:0007669"/>
    <property type="project" value="TreeGrafter"/>
</dbReference>
<proteinExistence type="predicted"/>
<keyword evidence="2 5" id="KW-0812">Transmembrane</keyword>
<dbReference type="InterPro" id="IPR004837">
    <property type="entry name" value="NaCa_Exmemb"/>
</dbReference>
<evidence type="ECO:0000259" key="6">
    <source>
        <dbReference type="Pfam" id="PF01699"/>
    </source>
</evidence>
<evidence type="ECO:0000313" key="8">
    <source>
        <dbReference type="Proteomes" id="UP000180098"/>
    </source>
</evidence>
<dbReference type="Pfam" id="PF01699">
    <property type="entry name" value="Na_Ca_ex"/>
    <property type="match status" value="2"/>
</dbReference>
<gene>
    <name evidence="7" type="ORF">BKP35_02005</name>
</gene>
<feature type="transmembrane region" description="Helical" evidence="5">
    <location>
        <begin position="71"/>
        <end position="89"/>
    </location>
</feature>
<accession>A0A1S2LTB9</accession>
<dbReference type="PANTHER" id="PTHR10846:SF8">
    <property type="entry name" value="INNER MEMBRANE PROTEIN YRBG"/>
    <property type="match status" value="1"/>
</dbReference>
<dbReference type="AlphaFoldDB" id="A0A1S2LTB9"/>
<feature type="transmembrane region" description="Helical" evidence="5">
    <location>
        <begin position="185"/>
        <end position="203"/>
    </location>
</feature>
<reference evidence="7 8" key="1">
    <citation type="submission" date="2016-10" db="EMBL/GenBank/DDBJ databases">
        <title>Draft genome sequences of four alkaliphilic bacteria belonging to the Anaerobacillus genus.</title>
        <authorList>
            <person name="Bassil N.M."/>
            <person name="Lloyd J.R."/>
        </authorList>
    </citation>
    <scope>NUCLEOTIDE SEQUENCE [LARGE SCALE GENOMIC DNA]</scope>
    <source>
        <strain evidence="7 8">DSM 15340</strain>
    </source>
</reference>
<dbReference type="GO" id="GO:0005262">
    <property type="term" value="F:calcium channel activity"/>
    <property type="evidence" value="ECO:0007669"/>
    <property type="project" value="TreeGrafter"/>
</dbReference>
<keyword evidence="3 5" id="KW-1133">Transmembrane helix</keyword>
<dbReference type="PANTHER" id="PTHR10846">
    <property type="entry name" value="SODIUM/POTASSIUM/CALCIUM EXCHANGER"/>
    <property type="match status" value="1"/>
</dbReference>
<feature type="transmembrane region" description="Helical" evidence="5">
    <location>
        <begin position="280"/>
        <end position="300"/>
    </location>
</feature>
<organism evidence="7 8">
    <name type="scientific">Anaerobacillus arseniciselenatis</name>
    <dbReference type="NCBI Taxonomy" id="85682"/>
    <lineage>
        <taxon>Bacteria</taxon>
        <taxon>Bacillati</taxon>
        <taxon>Bacillota</taxon>
        <taxon>Bacilli</taxon>
        <taxon>Bacillales</taxon>
        <taxon>Bacillaceae</taxon>
        <taxon>Anaerobacillus</taxon>
    </lineage>
</organism>
<dbReference type="EMBL" id="MLQQ01000001">
    <property type="protein sequence ID" value="OIJ15789.1"/>
    <property type="molecule type" value="Genomic_DNA"/>
</dbReference>